<feature type="domain" description="Xylose isomerase-like TIM barrel" evidence="1">
    <location>
        <begin position="24"/>
        <end position="234"/>
    </location>
</feature>
<dbReference type="AlphaFoldDB" id="A0A0F5LFC3"/>
<gene>
    <name evidence="2" type="ORF">VW35_01575</name>
</gene>
<dbReference type="GO" id="GO:0016853">
    <property type="term" value="F:isomerase activity"/>
    <property type="evidence" value="ECO:0007669"/>
    <property type="project" value="UniProtKB-KW"/>
</dbReference>
<dbReference type="InterPro" id="IPR036237">
    <property type="entry name" value="Xyl_isomerase-like_sf"/>
</dbReference>
<dbReference type="Pfam" id="PF01261">
    <property type="entry name" value="AP_endonuc_2"/>
    <property type="match status" value="1"/>
</dbReference>
<dbReference type="InterPro" id="IPR013022">
    <property type="entry name" value="Xyl_isomerase-like_TIM-brl"/>
</dbReference>
<dbReference type="PATRIC" id="fig|361041.3.peg.3702"/>
<reference evidence="2 3" key="1">
    <citation type="submission" date="2015-03" db="EMBL/GenBank/DDBJ databases">
        <authorList>
            <person name="Hassan Y.I."/>
            <person name="Lepp D."/>
            <person name="Zhou T."/>
        </authorList>
    </citation>
    <scope>NUCLEOTIDE SEQUENCE [LARGE SCALE GENOMIC DNA]</scope>
    <source>
        <strain evidence="2 3">GH2-10</strain>
    </source>
</reference>
<dbReference type="PANTHER" id="PTHR12110">
    <property type="entry name" value="HYDROXYPYRUVATE ISOMERASE"/>
    <property type="match status" value="1"/>
</dbReference>
<comment type="caution">
    <text evidence="2">The sequence shown here is derived from an EMBL/GenBank/DDBJ whole genome shotgun (WGS) entry which is preliminary data.</text>
</comment>
<dbReference type="RefSeq" id="WP_046141261.1">
    <property type="nucleotide sequence ID" value="NZ_LAJG01000005.1"/>
</dbReference>
<evidence type="ECO:0000313" key="3">
    <source>
        <dbReference type="Proteomes" id="UP000033514"/>
    </source>
</evidence>
<dbReference type="Gene3D" id="3.20.20.150">
    <property type="entry name" value="Divalent-metal-dependent TIM barrel enzymes"/>
    <property type="match status" value="1"/>
</dbReference>
<evidence type="ECO:0000313" key="2">
    <source>
        <dbReference type="EMBL" id="KKB80909.1"/>
    </source>
</evidence>
<protein>
    <submittedName>
        <fullName evidence="2">Xylose isomerase</fullName>
    </submittedName>
</protein>
<keyword evidence="3" id="KW-1185">Reference proteome</keyword>
<dbReference type="Proteomes" id="UP000033514">
    <property type="component" value="Unassembled WGS sequence"/>
</dbReference>
<dbReference type="STRING" id="361041.VW35_01575"/>
<sequence>MDFSYQLYSARNEASLDETLKTLAGLGYKQVEGWGGQFADPAALAQSLKNAGLTMPTAHMGYAQLEDTDAALKIVDTVGIQTVYCPAPPSEAYRNGTGNWSEFAQGLAKIAAAFKAAGKGFGYHNHHWEFTKDANGKTPMELILDASPDTQWEMDLAWVVKANEDPQAWLSKLGSRITAVHVKDIAPAGEKTDEDGWADVGHGTLDWKTLIADVKAKTQAKYFVLEHDKPLDAIRFARNSMTTLKGFGV</sequence>
<dbReference type="OrthoDB" id="9798407at2"/>
<dbReference type="SUPFAM" id="SSF51658">
    <property type="entry name" value="Xylose isomerase-like"/>
    <property type="match status" value="1"/>
</dbReference>
<dbReference type="InterPro" id="IPR050312">
    <property type="entry name" value="IolE/XylAMocC-like"/>
</dbReference>
<evidence type="ECO:0000259" key="1">
    <source>
        <dbReference type="Pfam" id="PF01261"/>
    </source>
</evidence>
<name>A0A0F5LFC3_9HYPH</name>
<organism evidence="2 3">
    <name type="scientific">Devosia soli</name>
    <dbReference type="NCBI Taxonomy" id="361041"/>
    <lineage>
        <taxon>Bacteria</taxon>
        <taxon>Pseudomonadati</taxon>
        <taxon>Pseudomonadota</taxon>
        <taxon>Alphaproteobacteria</taxon>
        <taxon>Hyphomicrobiales</taxon>
        <taxon>Devosiaceae</taxon>
        <taxon>Devosia</taxon>
    </lineage>
</organism>
<dbReference type="PANTHER" id="PTHR12110:SF41">
    <property type="entry name" value="INOSOSE DEHYDRATASE"/>
    <property type="match status" value="1"/>
</dbReference>
<dbReference type="EMBL" id="LAJG01000005">
    <property type="protein sequence ID" value="KKB80909.1"/>
    <property type="molecule type" value="Genomic_DNA"/>
</dbReference>
<proteinExistence type="predicted"/>
<accession>A0A0F5LFC3</accession>
<keyword evidence="2" id="KW-0413">Isomerase</keyword>